<evidence type="ECO:0000259" key="1">
    <source>
        <dbReference type="Pfam" id="PF13575"/>
    </source>
</evidence>
<dbReference type="InterPro" id="IPR017146">
    <property type="entry name" value="Lanti_2_LanM"/>
</dbReference>
<proteinExistence type="predicted"/>
<dbReference type="Proteomes" id="UP001199916">
    <property type="component" value="Unassembled WGS sequence"/>
</dbReference>
<dbReference type="CDD" id="cd04792">
    <property type="entry name" value="LanM-like"/>
    <property type="match status" value="1"/>
</dbReference>
<comment type="caution">
    <text evidence="2">The sequence shown here is derived from an EMBL/GenBank/DDBJ whole genome shotgun (WGS) entry which is preliminary data.</text>
</comment>
<dbReference type="PANTHER" id="PTHR12736">
    <property type="entry name" value="LANC-LIKE PROTEIN"/>
    <property type="match status" value="1"/>
</dbReference>
<keyword evidence="3" id="KW-1185">Reference proteome</keyword>
<organism evidence="2 3">
    <name type="scientific">Paenibacillus profundus</name>
    <dbReference type="NCBI Taxonomy" id="1173085"/>
    <lineage>
        <taxon>Bacteria</taxon>
        <taxon>Bacillati</taxon>
        <taxon>Bacillota</taxon>
        <taxon>Bacilli</taxon>
        <taxon>Bacillales</taxon>
        <taxon>Paenibacillaceae</taxon>
        <taxon>Paenibacillus</taxon>
    </lineage>
</organism>
<dbReference type="SUPFAM" id="SSF158745">
    <property type="entry name" value="LanC-like"/>
    <property type="match status" value="1"/>
</dbReference>
<accession>A0ABS8YQY5</accession>
<dbReference type="EMBL" id="JAJNBZ010000039">
    <property type="protein sequence ID" value="MCE5173035.1"/>
    <property type="molecule type" value="Genomic_DNA"/>
</dbReference>
<evidence type="ECO:0000313" key="2">
    <source>
        <dbReference type="EMBL" id="MCE5173035.1"/>
    </source>
</evidence>
<dbReference type="Pfam" id="PF05147">
    <property type="entry name" value="LANC_like"/>
    <property type="match status" value="1"/>
</dbReference>
<dbReference type="PIRSF" id="PIRSF037228">
    <property type="entry name" value="Lant_mod_RumM"/>
    <property type="match status" value="1"/>
</dbReference>
<protein>
    <submittedName>
        <fullName evidence="2">Type 2 lantipeptide synthetase LanM family protein</fullName>
    </submittedName>
</protein>
<reference evidence="2 3" key="1">
    <citation type="submission" date="2021-11" db="EMBL/GenBank/DDBJ databases">
        <title>Draft genome sequence of Paenibacillus profundus YoMME, a new Gram-positive bacteria with exoelectrogenic properties.</title>
        <authorList>
            <person name="Hubenova Y."/>
            <person name="Hubenova E."/>
            <person name="Manasiev Y."/>
            <person name="Peykov S."/>
            <person name="Mitov M."/>
        </authorList>
    </citation>
    <scope>NUCLEOTIDE SEQUENCE [LARGE SCALE GENOMIC DNA]</scope>
    <source>
        <strain evidence="2 3">YoMME</strain>
    </source>
</reference>
<dbReference type="InterPro" id="IPR025410">
    <property type="entry name" value="Lant_dehyd"/>
</dbReference>
<dbReference type="SMART" id="SM01260">
    <property type="entry name" value="LANC_like"/>
    <property type="match status" value="1"/>
</dbReference>
<dbReference type="InterPro" id="IPR007822">
    <property type="entry name" value="LANC-like"/>
</dbReference>
<feature type="domain" description="Lantibiotic biosynthesis protein dehydration" evidence="1">
    <location>
        <begin position="212"/>
        <end position="584"/>
    </location>
</feature>
<dbReference type="Pfam" id="PF13575">
    <property type="entry name" value="DUF4135"/>
    <property type="match status" value="1"/>
</dbReference>
<dbReference type="Gene3D" id="1.50.10.10">
    <property type="match status" value="1"/>
</dbReference>
<sequence>MQKTHIQLLPDYSVKGLWIRERYNVLQQLAEQKNEDLSPLHRWRDRTSLVSDENFVVMLDKMGFDKKSFAHSVDDEILNAELSHFKHKVEDSKWFQNYKNSFEILNIFDFDYKPEMGFSYMVRPFLLLAEKELAKFTDEHQEQLRISEEVITNLVKSLAAHLPQIAHKTFILELNVSRLRGELTGDTPTERFHSFVRLFREKERLLDFYQEYATLARMLVTATHFFIQNSVELLERWMANRNKICDFFKIGRDAVITDIIPGEGDTHQQGRTVMKLNFSSGDIIVYKPRALEVATAYCKFIDWLNRKNRVLYMPYHRILAFSDYAFEEFIPKKSCANEDEVQNYYIRFGQLIAIMHVLHGSDFHMENLIANGQYPYIVDLETLVQNNIKYNFPQSAHIQASYELLNLVSSTALLPEKSFKVNVNNREGIDLSALDGQGQKLPYKVLGPVNPMTDEARYDLIEGELPDSNNIPQFNGIPVSYKAYVEYIISGFKEASALIIDNKAELLDPDGVLSAFKQVKVRILLRNTSQYAGMLDSACHPDYMRDAIRREQLLENIWSFPFSAKEAIKSEYEDMIDNDIPIFFNYTDSCDLIDSRGNAHPHFFDRSGYDIMIEQLQHLKQEDIEKQVSVILVHTGGYDPTKLEIIKPLKFDDIIKSQPHADQNIFVSEAAHIGDRIMDSAIASDDRKTVSWLCVNSDPVKIWSIGPINADFYDGLSGLVLFYYYLHKMTKTEKYKHFYELLISSVEARSTDDLDSISSLTGKSSLLYPLMNIAKEEKNKKYEDLIQKIVDNCDEHVNKTEDSSWLNGITSFIHLMLDMFKRTNDLQYLTLSIKYGHYGLNLLEKQQGALLGGFSHGASSAAWVFMRLGHVCRVRKFTDKAKELLEFDRALFSHKHQGWLDKREDSPICKHHWCHGTVGIALSRMRLKEWHEDSRFEQEIEQALHFVLHSDYYADDTLCHGNMGTAELFLSLYEHTNNEQYLYMATAIAAHVIDTSKHRGDYQSRSLSGFPSIGMFTGLAGIGYQLLRMADVKSIPSVLTLASQ</sequence>
<dbReference type="PRINTS" id="PR01950">
    <property type="entry name" value="LANCSUPER"/>
</dbReference>
<gene>
    <name evidence="2" type="ORF">LQV63_27610</name>
</gene>
<dbReference type="RefSeq" id="WP_233699055.1">
    <property type="nucleotide sequence ID" value="NZ_JAJNBZ010000039.1"/>
</dbReference>
<dbReference type="InterPro" id="IPR012341">
    <property type="entry name" value="6hp_glycosidase-like_sf"/>
</dbReference>
<dbReference type="NCBIfam" id="TIGR03897">
    <property type="entry name" value="lanti_2_LanM"/>
    <property type="match status" value="1"/>
</dbReference>
<name>A0ABS8YQY5_9BACL</name>
<dbReference type="PANTHER" id="PTHR12736:SF7">
    <property type="entry name" value="LANC-LIKE PROTEIN 3"/>
    <property type="match status" value="1"/>
</dbReference>
<evidence type="ECO:0000313" key="3">
    <source>
        <dbReference type="Proteomes" id="UP001199916"/>
    </source>
</evidence>